<dbReference type="GO" id="GO:0004650">
    <property type="term" value="F:polygalacturonase activity"/>
    <property type="evidence" value="ECO:0007669"/>
    <property type="project" value="InterPro"/>
</dbReference>
<sequence length="323" mass="33420">MVMVESSPQEGGFNGVEFGAVGNGKTDDSEGFHTIALLLLLLCMVMVESSAQEGCFNVVEFGAVGDGETDDSEVLGNIIAPSKEDFGSGTRVWLVFSQVDGLIVSGDGDVDGNGPSWWGEYCGKVDNKCGTDGPPVLTINSCKNLQVSKLRITNAPRDDCIALNTGCSYVNITGVHCGPGHGISIGSLGKDGSKATVEEGGSGFAKKISFKDITLVDSRNPIFIDQYYCDGSKNCKNQTSAVEISDISFIGFTGTSATRAAVQLLCSESVGCNRLVLDGISITASANAGGGKDGGISSICINAHGNSSDSNMPSVPCLLPNDD</sequence>
<keyword evidence="11" id="KW-1185">Reference proteome</keyword>
<evidence type="ECO:0000256" key="4">
    <source>
        <dbReference type="ARBA" id="ARBA00022525"/>
    </source>
</evidence>
<dbReference type="GO" id="GO:0005975">
    <property type="term" value="P:carbohydrate metabolic process"/>
    <property type="evidence" value="ECO:0007669"/>
    <property type="project" value="InterPro"/>
</dbReference>
<name>A0AAV6HVH1_9ERIC</name>
<evidence type="ECO:0000256" key="2">
    <source>
        <dbReference type="ARBA" id="ARBA00008834"/>
    </source>
</evidence>
<dbReference type="PANTHER" id="PTHR31375">
    <property type="match status" value="1"/>
</dbReference>
<evidence type="ECO:0000313" key="10">
    <source>
        <dbReference type="EMBL" id="KAG5520452.1"/>
    </source>
</evidence>
<keyword evidence="6 9" id="KW-0326">Glycosidase</keyword>
<dbReference type="Gene3D" id="2.160.20.10">
    <property type="entry name" value="Single-stranded right-handed beta-helix, Pectin lyase-like"/>
    <property type="match status" value="2"/>
</dbReference>
<comment type="subcellular location">
    <subcellularLocation>
        <location evidence="1">Secreted</location>
        <location evidence="1">Cell wall</location>
    </subcellularLocation>
</comment>
<evidence type="ECO:0000256" key="3">
    <source>
        <dbReference type="ARBA" id="ARBA00022512"/>
    </source>
</evidence>
<dbReference type="Pfam" id="PF00295">
    <property type="entry name" value="Glyco_hydro_28"/>
    <property type="match status" value="3"/>
</dbReference>
<evidence type="ECO:0000256" key="9">
    <source>
        <dbReference type="RuleBase" id="RU361169"/>
    </source>
</evidence>
<evidence type="ECO:0000256" key="7">
    <source>
        <dbReference type="ARBA" id="ARBA00023316"/>
    </source>
</evidence>
<evidence type="ECO:0000256" key="8">
    <source>
        <dbReference type="PROSITE-ProRule" id="PRU10052"/>
    </source>
</evidence>
<dbReference type="Proteomes" id="UP000823749">
    <property type="component" value="Chromosome 12"/>
</dbReference>
<keyword evidence="3" id="KW-0134">Cell wall</keyword>
<organism evidence="10 11">
    <name type="scientific">Rhododendron griersonianum</name>
    <dbReference type="NCBI Taxonomy" id="479676"/>
    <lineage>
        <taxon>Eukaryota</taxon>
        <taxon>Viridiplantae</taxon>
        <taxon>Streptophyta</taxon>
        <taxon>Embryophyta</taxon>
        <taxon>Tracheophyta</taxon>
        <taxon>Spermatophyta</taxon>
        <taxon>Magnoliopsida</taxon>
        <taxon>eudicotyledons</taxon>
        <taxon>Gunneridae</taxon>
        <taxon>Pentapetalae</taxon>
        <taxon>asterids</taxon>
        <taxon>Ericales</taxon>
        <taxon>Ericaceae</taxon>
        <taxon>Ericoideae</taxon>
        <taxon>Rhodoreae</taxon>
        <taxon>Rhododendron</taxon>
    </lineage>
</organism>
<reference evidence="10" key="1">
    <citation type="submission" date="2020-08" db="EMBL/GenBank/DDBJ databases">
        <title>Plant Genome Project.</title>
        <authorList>
            <person name="Zhang R.-G."/>
        </authorList>
    </citation>
    <scope>NUCLEOTIDE SEQUENCE</scope>
    <source>
        <strain evidence="10">WSP0</strain>
        <tissue evidence="10">Leaf</tissue>
    </source>
</reference>
<evidence type="ECO:0000256" key="6">
    <source>
        <dbReference type="ARBA" id="ARBA00023295"/>
    </source>
</evidence>
<protein>
    <recommendedName>
        <fullName evidence="12">Polygalacturonase</fullName>
    </recommendedName>
</protein>
<dbReference type="InterPro" id="IPR011050">
    <property type="entry name" value="Pectin_lyase_fold/virulence"/>
</dbReference>
<keyword evidence="5 9" id="KW-0378">Hydrolase</keyword>
<comment type="caution">
    <text evidence="10">The sequence shown here is derived from an EMBL/GenBank/DDBJ whole genome shotgun (WGS) entry which is preliminary data.</text>
</comment>
<dbReference type="PROSITE" id="PS00502">
    <property type="entry name" value="POLYGALACTURONASE"/>
    <property type="match status" value="1"/>
</dbReference>
<dbReference type="GO" id="GO:0071555">
    <property type="term" value="P:cell wall organization"/>
    <property type="evidence" value="ECO:0007669"/>
    <property type="project" value="UniProtKB-KW"/>
</dbReference>
<keyword evidence="7" id="KW-0961">Cell wall biogenesis/degradation</keyword>
<dbReference type="AlphaFoldDB" id="A0AAV6HVH1"/>
<evidence type="ECO:0000313" key="11">
    <source>
        <dbReference type="Proteomes" id="UP000823749"/>
    </source>
</evidence>
<evidence type="ECO:0000256" key="5">
    <source>
        <dbReference type="ARBA" id="ARBA00022801"/>
    </source>
</evidence>
<evidence type="ECO:0000256" key="1">
    <source>
        <dbReference type="ARBA" id="ARBA00004191"/>
    </source>
</evidence>
<proteinExistence type="inferred from homology"/>
<dbReference type="EMBL" id="JACTNZ010000012">
    <property type="protein sequence ID" value="KAG5520452.1"/>
    <property type="molecule type" value="Genomic_DNA"/>
</dbReference>
<dbReference type="InterPro" id="IPR012334">
    <property type="entry name" value="Pectin_lyas_fold"/>
</dbReference>
<feature type="active site" evidence="8">
    <location>
        <position position="181"/>
    </location>
</feature>
<dbReference type="SUPFAM" id="SSF51126">
    <property type="entry name" value="Pectin lyase-like"/>
    <property type="match status" value="1"/>
</dbReference>
<keyword evidence="4" id="KW-0964">Secreted</keyword>
<gene>
    <name evidence="10" type="ORF">RHGRI_033140</name>
</gene>
<evidence type="ECO:0008006" key="12">
    <source>
        <dbReference type="Google" id="ProtNLM"/>
    </source>
</evidence>
<dbReference type="InterPro" id="IPR000743">
    <property type="entry name" value="Glyco_hydro_28"/>
</dbReference>
<accession>A0AAV6HVH1</accession>
<comment type="similarity">
    <text evidence="2 9">Belongs to the glycosyl hydrolase 28 family.</text>
</comment>